<reference evidence="2 3" key="1">
    <citation type="journal article" date="2013" name="Curr. Biol.">
        <title>The Genome of the Foraminiferan Reticulomyxa filosa.</title>
        <authorList>
            <person name="Glockner G."/>
            <person name="Hulsmann N."/>
            <person name="Schleicher M."/>
            <person name="Noegel A.A."/>
            <person name="Eichinger L."/>
            <person name="Gallinger C."/>
            <person name="Pawlowski J."/>
            <person name="Sierra R."/>
            <person name="Euteneuer U."/>
            <person name="Pillet L."/>
            <person name="Moustafa A."/>
            <person name="Platzer M."/>
            <person name="Groth M."/>
            <person name="Szafranski K."/>
            <person name="Schliwa M."/>
        </authorList>
    </citation>
    <scope>NUCLEOTIDE SEQUENCE [LARGE SCALE GENOMIC DNA]</scope>
</reference>
<proteinExistence type="predicted"/>
<organism evidence="2 3">
    <name type="scientific">Reticulomyxa filosa</name>
    <dbReference type="NCBI Taxonomy" id="46433"/>
    <lineage>
        <taxon>Eukaryota</taxon>
        <taxon>Sar</taxon>
        <taxon>Rhizaria</taxon>
        <taxon>Retaria</taxon>
        <taxon>Foraminifera</taxon>
        <taxon>Monothalamids</taxon>
        <taxon>Reticulomyxidae</taxon>
        <taxon>Reticulomyxa</taxon>
    </lineage>
</organism>
<evidence type="ECO:0000256" key="1">
    <source>
        <dbReference type="SAM" id="Phobius"/>
    </source>
</evidence>
<keyword evidence="1" id="KW-1133">Transmembrane helix</keyword>
<feature type="transmembrane region" description="Helical" evidence="1">
    <location>
        <begin position="112"/>
        <end position="131"/>
    </location>
</feature>
<dbReference type="Proteomes" id="UP000023152">
    <property type="component" value="Unassembled WGS sequence"/>
</dbReference>
<dbReference type="EMBL" id="ASPP01010326">
    <property type="protein sequence ID" value="ETO22973.1"/>
    <property type="molecule type" value="Genomic_DNA"/>
</dbReference>
<feature type="transmembrane region" description="Helical" evidence="1">
    <location>
        <begin position="196"/>
        <end position="214"/>
    </location>
</feature>
<keyword evidence="1" id="KW-0812">Transmembrane</keyword>
<accession>X6NAP7</accession>
<name>X6NAP7_RETFI</name>
<evidence type="ECO:0000313" key="2">
    <source>
        <dbReference type="EMBL" id="ETO22973.1"/>
    </source>
</evidence>
<sequence>MKKTKTKAKKTSESVLYFNKNSRVNEKLKKMQLNNDLVNNFFWEYESSHQGVLFFFKKVSSFFFLKKKQRGSKDEYKKMASPSPTATPTQGFLEVDNAFDYKSQFSPSNLTTTYSAVYGGFLLSLFCYVYYLKRKYGIRENIFLMLWSMEEVIEVGIHHVLDTASDVGVLLQFYEGMVTENFYKGETPTEKHNKDIGVSITLFFIASMIAFWGYRVKAGFEIYRVTKSKIRAVLQVIFDWELFRILWINLKLGQFECIGLVKWFRGEEGIFESGMCANAG</sequence>
<keyword evidence="3" id="KW-1185">Reference proteome</keyword>
<protein>
    <submittedName>
        <fullName evidence="2">Uncharacterized protein</fullName>
    </submittedName>
</protein>
<evidence type="ECO:0000313" key="3">
    <source>
        <dbReference type="Proteomes" id="UP000023152"/>
    </source>
</evidence>
<dbReference type="AlphaFoldDB" id="X6NAP7"/>
<gene>
    <name evidence="2" type="ORF">RFI_14214</name>
</gene>
<keyword evidence="1" id="KW-0472">Membrane</keyword>
<comment type="caution">
    <text evidence="2">The sequence shown here is derived from an EMBL/GenBank/DDBJ whole genome shotgun (WGS) entry which is preliminary data.</text>
</comment>